<sequence length="360" mass="37781">MTDIALFGTGAFASRILFDLAATAAEPLSIAVVGRNDTAMRWMRSAAQARARMFGRDITVSLETANLTSPEEIGRLLDTLTPSVVVQSASVQTASIIGTNATAWSELVGRTSLSLTAPFQALITGHVARAIAERGGKTKLVNCCYPDVVNPLIAGMGLDVLSGLGNVAILSEMFGGMLGRDSGQLRILAPYQAVGPWRRLPSERTGDPAARIWIGETEVDDIFARFREAQLTAVPVIDISGASGVTLIEAVATGRPWTGHVPGPNGLPGGYPVHFDGSAMALDLPTGIDQAAAVDFCLGFERESGMIVDADGIAHYTGSLHDALEAEGCELHRGFALTDLDEAVGVLAALRDRLNLQSAA</sequence>
<protein>
    <recommendedName>
        <fullName evidence="3">Saccharopine dehydrogenase NADP binding domain-containing protein</fullName>
    </recommendedName>
</protein>
<accession>A0A1I6V0W4</accession>
<evidence type="ECO:0008006" key="3">
    <source>
        <dbReference type="Google" id="ProtNLM"/>
    </source>
</evidence>
<evidence type="ECO:0000313" key="2">
    <source>
        <dbReference type="Proteomes" id="UP000199392"/>
    </source>
</evidence>
<evidence type="ECO:0000313" key="1">
    <source>
        <dbReference type="EMBL" id="SFT07294.1"/>
    </source>
</evidence>
<dbReference type="OrthoDB" id="9033521at2"/>
<dbReference type="STRING" id="311180.SAMN04488050_109193"/>
<dbReference type="RefSeq" id="WP_092429512.1">
    <property type="nucleotide sequence ID" value="NZ_FNCL01000014.1"/>
</dbReference>
<dbReference type="Proteomes" id="UP000199392">
    <property type="component" value="Unassembled WGS sequence"/>
</dbReference>
<proteinExistence type="predicted"/>
<keyword evidence="2" id="KW-1185">Reference proteome</keyword>
<gene>
    <name evidence="1" type="ORF">SAMN04488050_109193</name>
</gene>
<dbReference type="AlphaFoldDB" id="A0A1I6V0W4"/>
<reference evidence="2" key="1">
    <citation type="submission" date="2016-10" db="EMBL/GenBank/DDBJ databases">
        <authorList>
            <person name="Varghese N."/>
            <person name="Submissions S."/>
        </authorList>
    </citation>
    <scope>NUCLEOTIDE SEQUENCE [LARGE SCALE GENOMIC DNA]</scope>
    <source>
        <strain evidence="2">DSM 26894</strain>
    </source>
</reference>
<name>A0A1I6V0W4_9RHOB</name>
<dbReference type="EMBL" id="FOZW01000009">
    <property type="protein sequence ID" value="SFT07294.1"/>
    <property type="molecule type" value="Genomic_DNA"/>
</dbReference>
<organism evidence="1 2">
    <name type="scientific">Alloyangia pacifica</name>
    <dbReference type="NCBI Taxonomy" id="311180"/>
    <lineage>
        <taxon>Bacteria</taxon>
        <taxon>Pseudomonadati</taxon>
        <taxon>Pseudomonadota</taxon>
        <taxon>Alphaproteobacteria</taxon>
        <taxon>Rhodobacterales</taxon>
        <taxon>Roseobacteraceae</taxon>
        <taxon>Alloyangia</taxon>
    </lineage>
</organism>